<dbReference type="GO" id="GO:0003677">
    <property type="term" value="F:DNA binding"/>
    <property type="evidence" value="ECO:0007669"/>
    <property type="project" value="InterPro"/>
</dbReference>
<dbReference type="PROSITE" id="PS51736">
    <property type="entry name" value="RECOMBINASES_3"/>
    <property type="match status" value="1"/>
</dbReference>
<dbReference type="SMART" id="SM00857">
    <property type="entry name" value="Resolvase"/>
    <property type="match status" value="1"/>
</dbReference>
<dbReference type="Gene3D" id="3.40.50.1390">
    <property type="entry name" value="Resolvase, N-terminal catalytic domain"/>
    <property type="match status" value="1"/>
</dbReference>
<accession>A0A0L6JH65</accession>
<dbReference type="Gene3D" id="3.90.1750.20">
    <property type="entry name" value="Putative Large Serine Recombinase, Chain B, Domain 2"/>
    <property type="match status" value="1"/>
</dbReference>
<sequence>MENYCIYLRKSRADEEIEKTLGEGETLAKHRKTLLEFSKKMQFNIVKIHEELVSGESLLYRPAMLELLKEVEQGLYAGVIVMDQQRLGRGDMEEQGIILKTFKKANTKIITPDKTYDLNNEFDEEYSEFEAFMSRKEYKMINKRLQRGVIRSVHEGNYLPARPPYGYLIKEDKFSRTLVQHPEQSHIIKLIFDWYVNDKVGFNTIANNLNSMGLKTLRNQAWTTGAVSYIIKNPVYIGKISWKKVITSRSTTPGKLKKTRTRPESDWIVVDGKHEALIDADTFEKAQIINKSKYIPPVKPSNKLSNCLAGLVVCGVCGYKMKYRPYPNVDAHLICERKCGNKSSKYKYIEARIIKLLDEYADQISANLDMDSNKDREKSISALTYNLSVLEKEMKDLGVQRERLHDLLEQGVYDIDTFLERSKNIADRLLSTNEAIKQTQEKIKLEIEKSNIEVNMLDKIKNIVAAYYDIDDPVKKNTLLKEVLEKAVYTKVKGQREDNFSLEIYPNYNTSLI</sequence>
<dbReference type="InterPro" id="IPR006119">
    <property type="entry name" value="Resolv_N"/>
</dbReference>
<evidence type="ECO:0000313" key="3">
    <source>
        <dbReference type="EMBL" id="KNY24807.1"/>
    </source>
</evidence>
<gene>
    <name evidence="3" type="ORF">Bccel_0064</name>
</gene>
<dbReference type="SUPFAM" id="SSF53041">
    <property type="entry name" value="Resolvase-like"/>
    <property type="match status" value="1"/>
</dbReference>
<dbReference type="EMBL" id="LGTC01000001">
    <property type="protein sequence ID" value="KNY24807.1"/>
    <property type="molecule type" value="Genomic_DNA"/>
</dbReference>
<proteinExistence type="predicted"/>
<feature type="domain" description="Resolvase/invertase-type recombinase catalytic" evidence="1">
    <location>
        <begin position="3"/>
        <end position="156"/>
    </location>
</feature>
<dbReference type="CDD" id="cd00338">
    <property type="entry name" value="Ser_Recombinase"/>
    <property type="match status" value="1"/>
</dbReference>
<dbReference type="InterPro" id="IPR011109">
    <property type="entry name" value="DNA_bind_recombinase_dom"/>
</dbReference>
<dbReference type="OrthoDB" id="65783at2"/>
<dbReference type="GO" id="GO:0000150">
    <property type="term" value="F:DNA strand exchange activity"/>
    <property type="evidence" value="ECO:0007669"/>
    <property type="project" value="InterPro"/>
</dbReference>
<dbReference type="InterPro" id="IPR050639">
    <property type="entry name" value="SSR_resolvase"/>
</dbReference>
<name>A0A0L6JH65_9FIRM</name>
<dbReference type="STRING" id="398512.Bccel_0064"/>
<evidence type="ECO:0000259" key="1">
    <source>
        <dbReference type="PROSITE" id="PS51736"/>
    </source>
</evidence>
<dbReference type="Pfam" id="PF00239">
    <property type="entry name" value="Resolvase"/>
    <property type="match status" value="1"/>
</dbReference>
<dbReference type="Pfam" id="PF07508">
    <property type="entry name" value="Recombinase"/>
    <property type="match status" value="1"/>
</dbReference>
<dbReference type="PATRIC" id="fig|398512.5.peg.71"/>
<dbReference type="PROSITE" id="PS51737">
    <property type="entry name" value="RECOMBINASE_DNA_BIND"/>
    <property type="match status" value="1"/>
</dbReference>
<organism evidence="3 4">
    <name type="scientific">Pseudobacteroides cellulosolvens ATCC 35603 = DSM 2933</name>
    <dbReference type="NCBI Taxonomy" id="398512"/>
    <lineage>
        <taxon>Bacteria</taxon>
        <taxon>Bacillati</taxon>
        <taxon>Bacillota</taxon>
        <taxon>Clostridia</taxon>
        <taxon>Eubacteriales</taxon>
        <taxon>Oscillospiraceae</taxon>
        <taxon>Pseudobacteroides</taxon>
    </lineage>
</organism>
<dbReference type="InterPro" id="IPR038109">
    <property type="entry name" value="DNA_bind_recomb_sf"/>
</dbReference>
<feature type="domain" description="Recombinase" evidence="2">
    <location>
        <begin position="164"/>
        <end position="296"/>
    </location>
</feature>
<dbReference type="AlphaFoldDB" id="A0A0L6JH65"/>
<comment type="caution">
    <text evidence="3">The sequence shown here is derived from an EMBL/GenBank/DDBJ whole genome shotgun (WGS) entry which is preliminary data.</text>
</comment>
<dbReference type="PANTHER" id="PTHR30461:SF23">
    <property type="entry name" value="DNA RECOMBINASE-RELATED"/>
    <property type="match status" value="1"/>
</dbReference>
<reference evidence="4" key="1">
    <citation type="submission" date="2015-07" db="EMBL/GenBank/DDBJ databases">
        <title>Near-Complete Genome Sequence of the Cellulolytic Bacterium Bacteroides (Pseudobacteroides) cellulosolvens ATCC 35603.</title>
        <authorList>
            <person name="Dassa B."/>
            <person name="Utturkar S.M."/>
            <person name="Klingeman D.M."/>
            <person name="Hurt R.A."/>
            <person name="Keller M."/>
            <person name="Xu J."/>
            <person name="Reddy Y.H.K."/>
            <person name="Borovok I."/>
            <person name="Grinberg I.R."/>
            <person name="Lamed R."/>
            <person name="Zhivin O."/>
            <person name="Bayer E.A."/>
            <person name="Brown S.D."/>
        </authorList>
    </citation>
    <scope>NUCLEOTIDE SEQUENCE [LARGE SCALE GENOMIC DNA]</scope>
    <source>
        <strain evidence="4">DSM 2933</strain>
    </source>
</reference>
<protein>
    <submittedName>
        <fullName evidence="3">Recombinase</fullName>
    </submittedName>
</protein>
<keyword evidence="4" id="KW-1185">Reference proteome</keyword>
<dbReference type="Proteomes" id="UP000036923">
    <property type="component" value="Unassembled WGS sequence"/>
</dbReference>
<evidence type="ECO:0000259" key="2">
    <source>
        <dbReference type="PROSITE" id="PS51737"/>
    </source>
</evidence>
<evidence type="ECO:0000313" key="4">
    <source>
        <dbReference type="Proteomes" id="UP000036923"/>
    </source>
</evidence>
<dbReference type="eggNOG" id="COG1961">
    <property type="taxonomic scope" value="Bacteria"/>
</dbReference>
<dbReference type="PANTHER" id="PTHR30461">
    <property type="entry name" value="DNA-INVERTASE FROM LAMBDOID PROPHAGE"/>
    <property type="match status" value="1"/>
</dbReference>
<dbReference type="InterPro" id="IPR036162">
    <property type="entry name" value="Resolvase-like_N_sf"/>
</dbReference>
<dbReference type="RefSeq" id="WP_036939363.1">
    <property type="nucleotide sequence ID" value="NZ_LGTC01000001.1"/>
</dbReference>